<feature type="transmembrane region" description="Helical" evidence="1">
    <location>
        <begin position="50"/>
        <end position="71"/>
    </location>
</feature>
<feature type="transmembrane region" description="Helical" evidence="1">
    <location>
        <begin position="170"/>
        <end position="188"/>
    </location>
</feature>
<feature type="transmembrane region" description="Helical" evidence="1">
    <location>
        <begin position="208"/>
        <end position="232"/>
    </location>
</feature>
<comment type="caution">
    <text evidence="2">The sequence shown here is derived from an EMBL/GenBank/DDBJ whole genome shotgun (WGS) entry which is preliminary data.</text>
</comment>
<organism evidence="2 3">
    <name type="scientific">Occultella glacieicola</name>
    <dbReference type="NCBI Taxonomy" id="2518684"/>
    <lineage>
        <taxon>Bacteria</taxon>
        <taxon>Bacillati</taxon>
        <taxon>Actinomycetota</taxon>
        <taxon>Actinomycetes</taxon>
        <taxon>Micrococcales</taxon>
        <taxon>Ruaniaceae</taxon>
        <taxon>Occultella</taxon>
    </lineage>
</organism>
<protein>
    <submittedName>
        <fullName evidence="2">ABC transporter permease</fullName>
    </submittedName>
</protein>
<keyword evidence="1" id="KW-0812">Transmembrane</keyword>
<keyword evidence="1" id="KW-1133">Transmembrane helix</keyword>
<evidence type="ECO:0000313" key="3">
    <source>
        <dbReference type="Proteomes" id="UP000504882"/>
    </source>
</evidence>
<feature type="transmembrane region" description="Helical" evidence="1">
    <location>
        <begin position="102"/>
        <end position="128"/>
    </location>
</feature>
<accession>A0ABY2DZB5</accession>
<proteinExistence type="predicted"/>
<feature type="transmembrane region" description="Helical" evidence="1">
    <location>
        <begin position="21"/>
        <end position="44"/>
    </location>
</feature>
<name>A0ABY2DZB5_9MICO</name>
<evidence type="ECO:0000313" key="2">
    <source>
        <dbReference type="EMBL" id="TDE90033.1"/>
    </source>
</evidence>
<dbReference type="Proteomes" id="UP000504882">
    <property type="component" value="Unassembled WGS sequence"/>
</dbReference>
<keyword evidence="3" id="KW-1185">Reference proteome</keyword>
<gene>
    <name evidence="2" type="ORF">EXU48_19115</name>
</gene>
<dbReference type="EMBL" id="SMNA01000010">
    <property type="protein sequence ID" value="TDE90033.1"/>
    <property type="molecule type" value="Genomic_DNA"/>
</dbReference>
<feature type="transmembrane region" description="Helical" evidence="1">
    <location>
        <begin position="140"/>
        <end position="163"/>
    </location>
</feature>
<evidence type="ECO:0000256" key="1">
    <source>
        <dbReference type="SAM" id="Phobius"/>
    </source>
</evidence>
<dbReference type="RefSeq" id="WP_133109288.1">
    <property type="nucleotide sequence ID" value="NZ_SMNA01000010.1"/>
</dbReference>
<reference evidence="2 3" key="1">
    <citation type="submission" date="2019-03" db="EMBL/GenBank/DDBJ databases">
        <title>Genomic features of bacteria from cold environments.</title>
        <authorList>
            <person name="Shen L."/>
        </authorList>
    </citation>
    <scope>NUCLEOTIDE SEQUENCE [LARGE SCALE GENOMIC DNA]</scope>
    <source>
        <strain evidence="3">T3246-1</strain>
    </source>
</reference>
<sequence>MGTRGLAAELDKLRTLPAIGFAIVGAVLTGVVIAGALVASAAAAGTPASVVEIVLAAVPFVQVPIIVLGVLPAGQEYDGRQIATTLVAMPDRARALAGKTMAATAVVGLGTALSVGAALTTGVIAAGVAEVTLTSATAPWRLAGAVGYLTIIGLLAHVVAVALRQLVPALVATLALIVVISPLSAGLTEHARWLPDRAASQLYADTDALLTTATGPLGALAWIAAIGTLAAVRFIRLDP</sequence>
<keyword evidence="1" id="KW-0472">Membrane</keyword>